<dbReference type="NCBIfam" id="NF002325">
    <property type="entry name" value="PRK01278.1"/>
    <property type="match status" value="1"/>
</dbReference>
<comment type="pathway">
    <text evidence="5">Amino-acid biosynthesis; L-arginine biosynthesis; N(2)-acetyl-L-ornithine from L-glutamate: step 4/4.</text>
</comment>
<protein>
    <recommendedName>
        <fullName evidence="5">Acetylornithine aminotransferase</fullName>
        <shortName evidence="5">ACOAT</shortName>
        <ecNumber evidence="5">2.6.1.11</ecNumber>
    </recommendedName>
</protein>
<keyword evidence="5" id="KW-0055">Arginine biosynthesis</keyword>
<dbReference type="EC" id="2.6.1.11" evidence="5"/>
<dbReference type="GO" id="GO:0003992">
    <property type="term" value="F:N2-acetyl-L-ornithine:2-oxoglutarate 5-aminotransferase activity"/>
    <property type="evidence" value="ECO:0007669"/>
    <property type="project" value="UniProtKB-EC"/>
</dbReference>
<comment type="miscellaneous">
    <text evidence="5">May also have succinyldiaminopimelate aminotransferase activity, thus carrying out the corresponding step in lysine biosynthesis.</text>
</comment>
<keyword evidence="3 5" id="KW-0808">Transferase</keyword>
<keyword evidence="5" id="KW-0963">Cytoplasm</keyword>
<evidence type="ECO:0000256" key="1">
    <source>
        <dbReference type="ARBA" id="ARBA00022576"/>
    </source>
</evidence>
<evidence type="ECO:0000256" key="5">
    <source>
        <dbReference type="HAMAP-Rule" id="MF_01107"/>
    </source>
</evidence>
<feature type="binding site" evidence="5">
    <location>
        <begin position="124"/>
        <end position="125"/>
    </location>
    <ligand>
        <name>pyridoxal 5'-phosphate</name>
        <dbReference type="ChEBI" id="CHEBI:597326"/>
    </ligand>
</feature>
<dbReference type="PROSITE" id="PS00600">
    <property type="entry name" value="AA_TRANSFER_CLASS_3"/>
    <property type="match status" value="1"/>
</dbReference>
<evidence type="ECO:0000313" key="8">
    <source>
        <dbReference type="Proteomes" id="UP000609651"/>
    </source>
</evidence>
<feature type="binding site" evidence="5">
    <location>
        <position position="296"/>
    </location>
    <ligand>
        <name>pyridoxal 5'-phosphate</name>
        <dbReference type="ChEBI" id="CHEBI:597326"/>
    </ligand>
</feature>
<feature type="compositionally biased region" description="Low complexity" evidence="6">
    <location>
        <begin position="12"/>
        <end position="21"/>
    </location>
</feature>
<dbReference type="PANTHER" id="PTHR11986:SF79">
    <property type="entry name" value="ACETYLORNITHINE AMINOTRANSFERASE, MITOCHONDRIAL"/>
    <property type="match status" value="1"/>
</dbReference>
<feature type="binding site" evidence="5">
    <location>
        <position position="156"/>
    </location>
    <ligand>
        <name>N(2)-acetyl-L-ornithine</name>
        <dbReference type="ChEBI" id="CHEBI:57805"/>
    </ligand>
</feature>
<dbReference type="InterPro" id="IPR005814">
    <property type="entry name" value="Aminotrans_3"/>
</dbReference>
<evidence type="ECO:0000313" key="7">
    <source>
        <dbReference type="EMBL" id="NNJ25834.1"/>
    </source>
</evidence>
<comment type="similarity">
    <text evidence="5">Belongs to the class-III pyridoxal-phosphate-dependent aminotransferase family. ArgD subfamily.</text>
</comment>
<gene>
    <name evidence="5 7" type="primary">argD</name>
    <name evidence="7" type="ORF">LzC2_19090</name>
</gene>
<dbReference type="InterPro" id="IPR004636">
    <property type="entry name" value="AcOrn/SuccOrn_fam"/>
</dbReference>
<keyword evidence="4 5" id="KW-0663">Pyridoxal phosphate</keyword>
<dbReference type="InterPro" id="IPR050103">
    <property type="entry name" value="Class-III_PLP-dep_AT"/>
</dbReference>
<evidence type="ECO:0000256" key="4">
    <source>
        <dbReference type="ARBA" id="ARBA00022898"/>
    </source>
</evidence>
<keyword evidence="8" id="KW-1185">Reference proteome</keyword>
<dbReference type="Pfam" id="PF00202">
    <property type="entry name" value="Aminotran_3"/>
    <property type="match status" value="1"/>
</dbReference>
<dbReference type="HAMAP" id="MF_01107">
    <property type="entry name" value="ArgD_aminotrans_3"/>
    <property type="match status" value="1"/>
</dbReference>
<keyword evidence="1 5" id="KW-0032">Aminotransferase</keyword>
<proteinExistence type="inferred from homology"/>
<comment type="subcellular location">
    <subcellularLocation>
        <location evidence="5">Cytoplasm</location>
    </subcellularLocation>
</comment>
<feature type="binding site" evidence="5">
    <location>
        <position position="295"/>
    </location>
    <ligand>
        <name>N(2)-acetyl-L-ornithine</name>
        <dbReference type="ChEBI" id="CHEBI:57805"/>
    </ligand>
</feature>
<dbReference type="InterPro" id="IPR015421">
    <property type="entry name" value="PyrdxlP-dep_Trfase_major"/>
</dbReference>
<sequence>MPATLDAPAPPSGSSRSGSSLSSAETAQLFDRAVIPNYPRLPISLVKGEGSRVWDAEGRGYLDLFPGWGCNLLGYSPPRVVQAIQEQAGRLIHVPNTWLIEEQAAFADFLTQRSFGKAFFCNSGAEACEAALKLARLHTPEEKYRVITFEKGFHGRTMAAVTATAQPKYHAGLGPLMPGFRYAPLNDLDAVRALMDDETAAIMIEPVQGEGGVNVHPPGFLQGLRDLCDETGALLIFDEVQTGMGRTGEWFASQTFGVQPDIFTLAKGVAGGVACGGIVCRDEIAPSLRPGMHASTFGGNPLAMAAGLATGRTIEEEGLLEHCRDMAERFREQLEPLIASNPIVEAVRVCGMMIGVQLTVPAGPVQDACLERGLIINSTQGSVVRLLPALNVAPADVDEGCAVLIDCLSDAADQAGDAPEGGE</sequence>
<comment type="catalytic activity">
    <reaction evidence="5">
        <text>N(2)-acetyl-L-ornithine + 2-oxoglutarate = N-acetyl-L-glutamate 5-semialdehyde + L-glutamate</text>
        <dbReference type="Rhea" id="RHEA:18049"/>
        <dbReference type="ChEBI" id="CHEBI:16810"/>
        <dbReference type="ChEBI" id="CHEBI:29123"/>
        <dbReference type="ChEBI" id="CHEBI:29985"/>
        <dbReference type="ChEBI" id="CHEBI:57805"/>
        <dbReference type="EC" id="2.6.1.11"/>
    </reaction>
</comment>
<dbReference type="SUPFAM" id="SSF53383">
    <property type="entry name" value="PLP-dependent transferases"/>
    <property type="match status" value="1"/>
</dbReference>
<comment type="subunit">
    <text evidence="5">Homodimer.</text>
</comment>
<name>A0ABX1VDQ0_9PLAN</name>
<dbReference type="Gene3D" id="3.40.640.10">
    <property type="entry name" value="Type I PLP-dependent aspartate aminotransferase-like (Major domain)"/>
    <property type="match status" value="1"/>
</dbReference>
<dbReference type="Proteomes" id="UP000609651">
    <property type="component" value="Unassembled WGS sequence"/>
</dbReference>
<dbReference type="Gene3D" id="3.90.1150.10">
    <property type="entry name" value="Aspartate Aminotransferase, domain 1"/>
    <property type="match status" value="1"/>
</dbReference>
<evidence type="ECO:0000256" key="2">
    <source>
        <dbReference type="ARBA" id="ARBA00022605"/>
    </source>
</evidence>
<dbReference type="CDD" id="cd00610">
    <property type="entry name" value="OAT_like"/>
    <property type="match status" value="1"/>
</dbReference>
<accession>A0ABX1VDQ0</accession>
<comment type="cofactor">
    <cofactor evidence="5">
        <name>pyridoxal 5'-phosphate</name>
        <dbReference type="ChEBI" id="CHEBI:597326"/>
    </cofactor>
    <text evidence="5">Binds 1 pyridoxal phosphate per subunit.</text>
</comment>
<evidence type="ECO:0000256" key="3">
    <source>
        <dbReference type="ARBA" id="ARBA00022679"/>
    </source>
</evidence>
<feature type="region of interest" description="Disordered" evidence="6">
    <location>
        <begin position="1"/>
        <end position="21"/>
    </location>
</feature>
<dbReference type="InterPro" id="IPR015422">
    <property type="entry name" value="PyrdxlP-dep_Trfase_small"/>
</dbReference>
<reference evidence="7 8" key="1">
    <citation type="journal article" date="2020" name="Syst. Appl. Microbiol.">
        <title>Alienimonas chondri sp. nov., a novel planctomycete isolated from the biofilm of the red alga Chondrus crispus.</title>
        <authorList>
            <person name="Vitorino I."/>
            <person name="Albuquerque L."/>
            <person name="Wiegand S."/>
            <person name="Kallscheuer N."/>
            <person name="da Costa M.S."/>
            <person name="Lobo-da-Cunha A."/>
            <person name="Jogler C."/>
            <person name="Lage O.M."/>
        </authorList>
    </citation>
    <scope>NUCLEOTIDE SEQUENCE [LARGE SCALE GENOMIC DNA]</scope>
    <source>
        <strain evidence="7 8">LzC2</strain>
    </source>
</reference>
<dbReference type="PIRSF" id="PIRSF000521">
    <property type="entry name" value="Transaminase_4ab_Lys_Orn"/>
    <property type="match status" value="1"/>
</dbReference>
<evidence type="ECO:0000256" key="6">
    <source>
        <dbReference type="SAM" id="MobiDB-lite"/>
    </source>
</evidence>
<feature type="modified residue" description="N6-(pyridoxal phosphate)lysine" evidence="5">
    <location>
        <position position="267"/>
    </location>
</feature>
<organism evidence="7 8">
    <name type="scientific">Alienimonas chondri</name>
    <dbReference type="NCBI Taxonomy" id="2681879"/>
    <lineage>
        <taxon>Bacteria</taxon>
        <taxon>Pseudomonadati</taxon>
        <taxon>Planctomycetota</taxon>
        <taxon>Planctomycetia</taxon>
        <taxon>Planctomycetales</taxon>
        <taxon>Planctomycetaceae</taxon>
        <taxon>Alienimonas</taxon>
    </lineage>
</organism>
<comment type="caution">
    <text evidence="7">The sequence shown here is derived from an EMBL/GenBank/DDBJ whole genome shotgun (WGS) entry which is preliminary data.</text>
</comment>
<dbReference type="NCBIfam" id="TIGR00707">
    <property type="entry name" value="argD"/>
    <property type="match status" value="1"/>
</dbReference>
<dbReference type="PANTHER" id="PTHR11986">
    <property type="entry name" value="AMINOTRANSFERASE CLASS III"/>
    <property type="match status" value="1"/>
</dbReference>
<feature type="binding site" evidence="5">
    <location>
        <position position="153"/>
    </location>
    <ligand>
        <name>pyridoxal 5'-phosphate</name>
        <dbReference type="ChEBI" id="CHEBI:597326"/>
    </ligand>
</feature>
<dbReference type="InterPro" id="IPR049704">
    <property type="entry name" value="Aminotrans_3_PPA_site"/>
</dbReference>
<dbReference type="RefSeq" id="WP_171186228.1">
    <property type="nucleotide sequence ID" value="NZ_WTPX01000051.1"/>
</dbReference>
<feature type="binding site" evidence="5">
    <location>
        <begin position="238"/>
        <end position="241"/>
    </location>
    <ligand>
        <name>pyridoxal 5'-phosphate</name>
        <dbReference type="ChEBI" id="CHEBI:597326"/>
    </ligand>
</feature>
<keyword evidence="2 5" id="KW-0028">Amino-acid biosynthesis</keyword>
<dbReference type="EMBL" id="WTPX01000051">
    <property type="protein sequence ID" value="NNJ25834.1"/>
    <property type="molecule type" value="Genomic_DNA"/>
</dbReference>
<dbReference type="InterPro" id="IPR015424">
    <property type="entry name" value="PyrdxlP-dep_Trfase"/>
</dbReference>